<feature type="compositionally biased region" description="Polar residues" evidence="1">
    <location>
        <begin position="32"/>
        <end position="52"/>
    </location>
</feature>
<name>A0ABI8A5U8_FELCA</name>
<evidence type="ECO:0000313" key="4">
    <source>
        <dbReference type="Proteomes" id="UP000823872"/>
    </source>
</evidence>
<organism evidence="3 4">
    <name type="scientific">Felis catus</name>
    <name type="common">Cat</name>
    <name type="synonym">Felis silvestris catus</name>
    <dbReference type="NCBI Taxonomy" id="9685"/>
    <lineage>
        <taxon>Eukaryota</taxon>
        <taxon>Metazoa</taxon>
        <taxon>Chordata</taxon>
        <taxon>Craniata</taxon>
        <taxon>Vertebrata</taxon>
        <taxon>Euteleostomi</taxon>
        <taxon>Mammalia</taxon>
        <taxon>Eutheria</taxon>
        <taxon>Laurasiatheria</taxon>
        <taxon>Carnivora</taxon>
        <taxon>Feliformia</taxon>
        <taxon>Felidae</taxon>
        <taxon>Felinae</taxon>
        <taxon>Felis</taxon>
    </lineage>
</organism>
<feature type="signal peptide" evidence="2">
    <location>
        <begin position="1"/>
        <end position="23"/>
    </location>
</feature>
<dbReference type="GeneTree" id="ENSGT01130000278316"/>
<evidence type="ECO:0000313" key="3">
    <source>
        <dbReference type="Ensembl" id="ENSFCTP00005054612.1"/>
    </source>
</evidence>
<reference evidence="3" key="2">
    <citation type="submission" date="2025-08" db="UniProtKB">
        <authorList>
            <consortium name="Ensembl"/>
        </authorList>
    </citation>
    <scope>IDENTIFICATION</scope>
    <source>
        <strain evidence="3">breed Abyssinian</strain>
    </source>
</reference>
<dbReference type="Ensembl" id="ENSFCTT00005078164.1">
    <property type="protein sequence ID" value="ENSFCTP00005054612.1"/>
    <property type="gene ID" value="ENSFCTG00005027669.1"/>
</dbReference>
<sequence length="66" mass="7184">MKVSAALLCLLLTAAAFSLQALAQPASRPNRPRSSVLTPSRSGSRISWSTWTRKPKPQSYEPSCPQ</sequence>
<feature type="region of interest" description="Disordered" evidence="1">
    <location>
        <begin position="23"/>
        <end position="66"/>
    </location>
</feature>
<feature type="chain" id="PRO_5046332140" evidence="2">
    <location>
        <begin position="24"/>
        <end position="66"/>
    </location>
</feature>
<protein>
    <submittedName>
        <fullName evidence="3">Uncharacterized protein</fullName>
    </submittedName>
</protein>
<gene>
    <name evidence="3" type="primary">CCL2</name>
</gene>
<evidence type="ECO:0000256" key="2">
    <source>
        <dbReference type="SAM" id="SignalP"/>
    </source>
</evidence>
<reference evidence="3" key="3">
    <citation type="submission" date="2025-09" db="UniProtKB">
        <authorList>
            <consortium name="Ensembl"/>
        </authorList>
    </citation>
    <scope>IDENTIFICATION</scope>
    <source>
        <strain evidence="3">breed Abyssinian</strain>
    </source>
</reference>
<evidence type="ECO:0000256" key="1">
    <source>
        <dbReference type="SAM" id="MobiDB-lite"/>
    </source>
</evidence>
<keyword evidence="4" id="KW-1185">Reference proteome</keyword>
<proteinExistence type="predicted"/>
<dbReference type="Proteomes" id="UP000823872">
    <property type="component" value="Chromosome E1"/>
</dbReference>
<keyword evidence="2" id="KW-0732">Signal</keyword>
<reference evidence="3 4" key="1">
    <citation type="submission" date="2021-02" db="EMBL/GenBank/DDBJ databases">
        <title>Safari Cat Assemblies.</title>
        <authorList>
            <person name="Bredemeyer K.R."/>
            <person name="Murphy W.J."/>
        </authorList>
    </citation>
    <scope>NUCLEOTIDE SEQUENCE [LARGE SCALE GENOMIC DNA]</scope>
</reference>
<accession>A0ABI8A5U8</accession>